<dbReference type="Pfam" id="PF00324">
    <property type="entry name" value="AA_permease"/>
    <property type="match status" value="1"/>
</dbReference>
<dbReference type="EMBL" id="KN833014">
    <property type="protein sequence ID" value="KIM78775.1"/>
    <property type="molecule type" value="Genomic_DNA"/>
</dbReference>
<organism evidence="10 11">
    <name type="scientific">Piloderma croceum (strain F 1598)</name>
    <dbReference type="NCBI Taxonomy" id="765440"/>
    <lineage>
        <taxon>Eukaryota</taxon>
        <taxon>Fungi</taxon>
        <taxon>Dikarya</taxon>
        <taxon>Basidiomycota</taxon>
        <taxon>Agaricomycotina</taxon>
        <taxon>Agaricomycetes</taxon>
        <taxon>Agaricomycetidae</taxon>
        <taxon>Atheliales</taxon>
        <taxon>Atheliaceae</taxon>
        <taxon>Piloderma</taxon>
    </lineage>
</organism>
<keyword evidence="2" id="KW-0813">Transport</keyword>
<feature type="transmembrane region" description="Helical" evidence="8">
    <location>
        <begin position="391"/>
        <end position="412"/>
    </location>
</feature>
<feature type="transmembrane region" description="Helical" evidence="8">
    <location>
        <begin position="178"/>
        <end position="198"/>
    </location>
</feature>
<keyword evidence="4" id="KW-0029">Amino-acid transport</keyword>
<keyword evidence="11" id="KW-1185">Reference proteome</keyword>
<dbReference type="Gene3D" id="1.20.1740.10">
    <property type="entry name" value="Amino acid/polyamine transporter I"/>
    <property type="match status" value="1"/>
</dbReference>
<comment type="subcellular location">
    <subcellularLocation>
        <location evidence="1">Membrane</location>
        <topology evidence="1">Multi-pass membrane protein</topology>
    </subcellularLocation>
</comment>
<feature type="transmembrane region" description="Helical" evidence="8">
    <location>
        <begin position="433"/>
        <end position="458"/>
    </location>
</feature>
<accession>A0A0C3F1W7</accession>
<sequence length="564" mass="62639">MKAGSDDHKDDGPTDELPVGSLPEPLVDRKNNSGLHRGLSARQVQMIAIAGTIGTGLFLGTGRSLAHGGPASILICYAIIGFIVYITLLLLGEMATQYPVAGSFNAYATRFVSPSYGFALSWNYWFNDAVSVASDLTAAQLVLQFWTPWHSWVISLLFWVFLVGVNATHVKAYGEMEYWLASLKVATIIIFIIIGILVNVGVNHQHHYIGGHNWHIPGAPFVGGFGGFANVFVTASFAYGGTESLGITAGETENPSKNMPRVVKLVFWRILFFYILSVLFIGLNVPWDYPNLSNKTTTTSPFTIVFQEIGSTAAASFMNTVILTSVLSAGNHALYAGTRVLYGLSVIGQGPRLFVWTTRAGVPLPALLATASISLLCFGSSFIGSGQLWGWLQNIVGVSNQIAWLSIGLASWRFRKAWVRQGRRLDELKFRAAWTWPWGPMFVVSDLCAFLLFLIQGWSSFSPFTAVDFVSLYIEIPVMILMYIAWMLIRRPDPNIPAPASSLSSASPGWRREWWKSDLVDVNTVDLTRDEYTEDHVDSVGDDKRDKRYQGKTRWLWRVYYWVV</sequence>
<dbReference type="GO" id="GO:0016020">
    <property type="term" value="C:membrane"/>
    <property type="evidence" value="ECO:0007669"/>
    <property type="project" value="UniProtKB-SubCell"/>
</dbReference>
<evidence type="ECO:0000259" key="9">
    <source>
        <dbReference type="Pfam" id="PF00324"/>
    </source>
</evidence>
<protein>
    <recommendedName>
        <fullName evidence="9">Amino acid permease/ SLC12A domain-containing protein</fullName>
    </recommendedName>
</protein>
<reference evidence="10 11" key="1">
    <citation type="submission" date="2014-04" db="EMBL/GenBank/DDBJ databases">
        <authorList>
            <consortium name="DOE Joint Genome Institute"/>
            <person name="Kuo A."/>
            <person name="Tarkka M."/>
            <person name="Buscot F."/>
            <person name="Kohler A."/>
            <person name="Nagy L.G."/>
            <person name="Floudas D."/>
            <person name="Copeland A."/>
            <person name="Barry K.W."/>
            <person name="Cichocki N."/>
            <person name="Veneault-Fourrey C."/>
            <person name="LaButti K."/>
            <person name="Lindquist E.A."/>
            <person name="Lipzen A."/>
            <person name="Lundell T."/>
            <person name="Morin E."/>
            <person name="Murat C."/>
            <person name="Sun H."/>
            <person name="Tunlid A."/>
            <person name="Henrissat B."/>
            <person name="Grigoriev I.V."/>
            <person name="Hibbett D.S."/>
            <person name="Martin F."/>
            <person name="Nordberg H.P."/>
            <person name="Cantor M.N."/>
            <person name="Hua S.X."/>
        </authorList>
    </citation>
    <scope>NUCLEOTIDE SEQUENCE [LARGE SCALE GENOMIC DNA]</scope>
    <source>
        <strain evidence="10 11">F 1598</strain>
    </source>
</reference>
<dbReference type="InParanoid" id="A0A0C3F1W7"/>
<evidence type="ECO:0000256" key="4">
    <source>
        <dbReference type="ARBA" id="ARBA00022970"/>
    </source>
</evidence>
<gene>
    <name evidence="10" type="ORF">PILCRDRAFT_75209</name>
</gene>
<feature type="transmembrane region" description="Helical" evidence="8">
    <location>
        <begin position="39"/>
        <end position="59"/>
    </location>
</feature>
<keyword evidence="5 8" id="KW-1133">Transmembrane helix</keyword>
<evidence type="ECO:0000256" key="2">
    <source>
        <dbReference type="ARBA" id="ARBA00022448"/>
    </source>
</evidence>
<dbReference type="AlphaFoldDB" id="A0A0C3F1W7"/>
<keyword evidence="3 8" id="KW-0812">Transmembrane</keyword>
<dbReference type="FunCoup" id="A0A0C3F1W7">
    <property type="interactions" value="65"/>
</dbReference>
<evidence type="ECO:0000256" key="7">
    <source>
        <dbReference type="SAM" id="MobiDB-lite"/>
    </source>
</evidence>
<dbReference type="FunFam" id="1.20.1740.10:FF:000001">
    <property type="entry name" value="Amino acid permease"/>
    <property type="match status" value="1"/>
</dbReference>
<evidence type="ECO:0000256" key="5">
    <source>
        <dbReference type="ARBA" id="ARBA00022989"/>
    </source>
</evidence>
<feature type="compositionally biased region" description="Basic and acidic residues" evidence="7">
    <location>
        <begin position="1"/>
        <end position="12"/>
    </location>
</feature>
<evidence type="ECO:0000256" key="1">
    <source>
        <dbReference type="ARBA" id="ARBA00004141"/>
    </source>
</evidence>
<reference evidence="11" key="2">
    <citation type="submission" date="2015-01" db="EMBL/GenBank/DDBJ databases">
        <title>Evolutionary Origins and Diversification of the Mycorrhizal Mutualists.</title>
        <authorList>
            <consortium name="DOE Joint Genome Institute"/>
            <consortium name="Mycorrhizal Genomics Consortium"/>
            <person name="Kohler A."/>
            <person name="Kuo A."/>
            <person name="Nagy L.G."/>
            <person name="Floudas D."/>
            <person name="Copeland A."/>
            <person name="Barry K.W."/>
            <person name="Cichocki N."/>
            <person name="Veneault-Fourrey C."/>
            <person name="LaButti K."/>
            <person name="Lindquist E.A."/>
            <person name="Lipzen A."/>
            <person name="Lundell T."/>
            <person name="Morin E."/>
            <person name="Murat C."/>
            <person name="Riley R."/>
            <person name="Ohm R."/>
            <person name="Sun H."/>
            <person name="Tunlid A."/>
            <person name="Henrissat B."/>
            <person name="Grigoriev I.V."/>
            <person name="Hibbett D.S."/>
            <person name="Martin F."/>
        </authorList>
    </citation>
    <scope>NUCLEOTIDE SEQUENCE [LARGE SCALE GENOMIC DNA]</scope>
    <source>
        <strain evidence="11">F 1598</strain>
    </source>
</reference>
<feature type="transmembrane region" description="Helical" evidence="8">
    <location>
        <begin position="218"/>
        <end position="239"/>
    </location>
</feature>
<dbReference type="Proteomes" id="UP000054166">
    <property type="component" value="Unassembled WGS sequence"/>
</dbReference>
<evidence type="ECO:0000256" key="6">
    <source>
        <dbReference type="ARBA" id="ARBA00023136"/>
    </source>
</evidence>
<evidence type="ECO:0000313" key="10">
    <source>
        <dbReference type="EMBL" id="KIM78775.1"/>
    </source>
</evidence>
<dbReference type="PANTHER" id="PTHR43341:SF3">
    <property type="entry name" value="AMINO-ACID PERMEASE PB1C11.02-RELATED"/>
    <property type="match status" value="1"/>
</dbReference>
<evidence type="ECO:0000256" key="3">
    <source>
        <dbReference type="ARBA" id="ARBA00022692"/>
    </source>
</evidence>
<feature type="transmembrane region" description="Helical" evidence="8">
    <location>
        <begin position="266"/>
        <end position="287"/>
    </location>
</feature>
<name>A0A0C3F1W7_PILCF</name>
<feature type="transmembrane region" description="Helical" evidence="8">
    <location>
        <begin position="145"/>
        <end position="166"/>
    </location>
</feature>
<feature type="transmembrane region" description="Helical" evidence="8">
    <location>
        <begin position="470"/>
        <end position="489"/>
    </location>
</feature>
<dbReference type="OrthoDB" id="3900342at2759"/>
<dbReference type="InterPro" id="IPR004840">
    <property type="entry name" value="Amino_acid_permease_CS"/>
</dbReference>
<dbReference type="PANTHER" id="PTHR43341">
    <property type="entry name" value="AMINO ACID PERMEASE"/>
    <property type="match status" value="1"/>
</dbReference>
<keyword evidence="6 8" id="KW-0472">Membrane</keyword>
<proteinExistence type="predicted"/>
<dbReference type="PIRSF" id="PIRSF006060">
    <property type="entry name" value="AA_transporter"/>
    <property type="match status" value="1"/>
</dbReference>
<feature type="transmembrane region" description="Helical" evidence="8">
    <location>
        <begin position="366"/>
        <end position="385"/>
    </location>
</feature>
<feature type="region of interest" description="Disordered" evidence="7">
    <location>
        <begin position="1"/>
        <end position="26"/>
    </location>
</feature>
<dbReference type="InterPro" id="IPR004841">
    <property type="entry name" value="AA-permease/SLC12A_dom"/>
</dbReference>
<feature type="transmembrane region" description="Helical" evidence="8">
    <location>
        <begin position="71"/>
        <end position="92"/>
    </location>
</feature>
<evidence type="ECO:0000313" key="11">
    <source>
        <dbReference type="Proteomes" id="UP000054166"/>
    </source>
</evidence>
<dbReference type="InterPro" id="IPR050524">
    <property type="entry name" value="APC_YAT"/>
</dbReference>
<dbReference type="STRING" id="765440.A0A0C3F1W7"/>
<dbReference type="HOGENOM" id="CLU_007946_12_2_1"/>
<feature type="transmembrane region" description="Helical" evidence="8">
    <location>
        <begin position="104"/>
        <end position="125"/>
    </location>
</feature>
<dbReference type="GO" id="GO:0015171">
    <property type="term" value="F:amino acid transmembrane transporter activity"/>
    <property type="evidence" value="ECO:0007669"/>
    <property type="project" value="TreeGrafter"/>
</dbReference>
<evidence type="ECO:0000256" key="8">
    <source>
        <dbReference type="SAM" id="Phobius"/>
    </source>
</evidence>
<feature type="domain" description="Amino acid permease/ SLC12A" evidence="9">
    <location>
        <begin position="44"/>
        <end position="491"/>
    </location>
</feature>
<dbReference type="PROSITE" id="PS00218">
    <property type="entry name" value="AMINO_ACID_PERMEASE_1"/>
    <property type="match status" value="1"/>
</dbReference>